<dbReference type="OrthoDB" id="5550464at2759"/>
<name>A0A9W2YLU5_BIOGL</name>
<dbReference type="GeneID" id="106053655"/>
<dbReference type="AlphaFoldDB" id="A0A9W2YLU5"/>
<evidence type="ECO:0000313" key="5">
    <source>
        <dbReference type="RefSeq" id="XP_055863640.1"/>
    </source>
</evidence>
<dbReference type="InterPro" id="IPR002669">
    <property type="entry name" value="UreD"/>
</dbReference>
<dbReference type="HAMAP" id="MF_01384">
    <property type="entry name" value="UreD"/>
    <property type="match status" value="1"/>
</dbReference>
<organism evidence="3 4">
    <name type="scientific">Biomphalaria glabrata</name>
    <name type="common">Bloodfluke planorb</name>
    <name type="synonym">Freshwater snail</name>
    <dbReference type="NCBI Taxonomy" id="6526"/>
    <lineage>
        <taxon>Eukaryota</taxon>
        <taxon>Metazoa</taxon>
        <taxon>Spiralia</taxon>
        <taxon>Lophotrochozoa</taxon>
        <taxon>Mollusca</taxon>
        <taxon>Gastropoda</taxon>
        <taxon>Heterobranchia</taxon>
        <taxon>Euthyneura</taxon>
        <taxon>Panpulmonata</taxon>
        <taxon>Hygrophila</taxon>
        <taxon>Lymnaeoidea</taxon>
        <taxon>Planorbidae</taxon>
        <taxon>Biomphalaria</taxon>
    </lineage>
</organism>
<evidence type="ECO:0000256" key="2">
    <source>
        <dbReference type="ARBA" id="ARBA00023186"/>
    </source>
</evidence>
<sequence>MFRERNPTTGEGYIEVQAVQGGDEAEGKNRELTFNKANVVSRRHTYPFHFHVPEYANSGHCKWIYSMSYGGGLVGGDTISATVKVGPGCAALVSTQESTKVYHCNYSGETTQTTSYDIGDGSLLCVLPDATVCYKDANFNQTQVVQMRPSSNLVLLDWMLSGRLALDEFWAFKRYKNSIEVYVSDELIIKDCTDLADTPQLTVSQGMRHFHVYGTLFVLGPGLHFLAEHLLGIYARKKNYNDAHDQDLIVSISPTQYTVNGDLISGCYLRFLASDMKNAAKVIQEITSPLIEILGGDPFERKL</sequence>
<dbReference type="PANTHER" id="PTHR33643:SF1">
    <property type="entry name" value="UREASE ACCESSORY PROTEIN D"/>
    <property type="match status" value="1"/>
</dbReference>
<protein>
    <submittedName>
        <fullName evidence="4 5">Uncharacterized protein LOC106053655 isoform X1</fullName>
    </submittedName>
</protein>
<dbReference type="RefSeq" id="XP_055863639.1">
    <property type="nucleotide sequence ID" value="XM_056007664.1"/>
</dbReference>
<dbReference type="Proteomes" id="UP001165740">
    <property type="component" value="Chromosome 13"/>
</dbReference>
<reference evidence="4 5" key="1">
    <citation type="submission" date="2025-04" db="UniProtKB">
        <authorList>
            <consortium name="RefSeq"/>
        </authorList>
    </citation>
    <scope>IDENTIFICATION</scope>
</reference>
<evidence type="ECO:0000256" key="1">
    <source>
        <dbReference type="ARBA" id="ARBA00007177"/>
    </source>
</evidence>
<gene>
    <name evidence="4 5" type="primary">LOC106053655</name>
</gene>
<proteinExistence type="inferred from homology"/>
<dbReference type="Pfam" id="PF01774">
    <property type="entry name" value="UreD"/>
    <property type="match status" value="1"/>
</dbReference>
<evidence type="ECO:0000313" key="4">
    <source>
        <dbReference type="RefSeq" id="XP_055863639.1"/>
    </source>
</evidence>
<keyword evidence="2" id="KW-0143">Chaperone</keyword>
<accession>A0A9W2YLU5</accession>
<keyword evidence="3" id="KW-1185">Reference proteome</keyword>
<dbReference type="OMA" id="CFRSASY"/>
<dbReference type="RefSeq" id="XP_055863640.1">
    <property type="nucleotide sequence ID" value="XM_056007665.1"/>
</dbReference>
<comment type="similarity">
    <text evidence="1">Belongs to the UreD family.</text>
</comment>
<dbReference type="GO" id="GO:0016151">
    <property type="term" value="F:nickel cation binding"/>
    <property type="evidence" value="ECO:0007669"/>
    <property type="project" value="InterPro"/>
</dbReference>
<evidence type="ECO:0000313" key="3">
    <source>
        <dbReference type="Proteomes" id="UP001165740"/>
    </source>
</evidence>
<dbReference type="PANTHER" id="PTHR33643">
    <property type="entry name" value="UREASE ACCESSORY PROTEIN D"/>
    <property type="match status" value="1"/>
</dbReference>